<dbReference type="OrthoDB" id="9805563at2"/>
<keyword evidence="3" id="KW-0813">Transport</keyword>
<comment type="subcellular location">
    <subcellularLocation>
        <location evidence="1">Cell membrane</location>
        <topology evidence="1">Multi-pass membrane protein</topology>
    </subcellularLocation>
</comment>
<dbReference type="GO" id="GO:0005886">
    <property type="term" value="C:plasma membrane"/>
    <property type="evidence" value="ECO:0007669"/>
    <property type="project" value="UniProtKB-SubCell"/>
</dbReference>
<dbReference type="Proteomes" id="UP000076335">
    <property type="component" value="Unassembled WGS sequence"/>
</dbReference>
<dbReference type="InterPro" id="IPR038770">
    <property type="entry name" value="Na+/solute_symporter_sf"/>
</dbReference>
<feature type="transmembrane region" description="Helical" evidence="8">
    <location>
        <begin position="194"/>
        <end position="217"/>
    </location>
</feature>
<sequence length="308" mass="31943">MQLAYDLIAAIFPIFAAILVGAALKRYLITGSDIWAGIDRLTYYLLLPSLLMVEIYRADFSSGHAGTAVMVTLGATLFLAAVLLLLRPLITSNTPLFTSIFQGSVRYNSYVLLAVADALYGSEGLALAIVFVAVMVIATNMLGVVVLNAFAGGKGSFKRIMIGLAQNPIIIAAGAGAVLNISNIHVPLPIENTAALFKTAALPLSLLSVGAGLRFILSKQALGAIALSTTIKLAILPVITGIALHLAGVEGMVLAMGVLYAGMPCAGNAYILARQLNGDPEAMASIITLETLLSAFSIAAIAAILSIN</sequence>
<feature type="transmembrane region" description="Helical" evidence="8">
    <location>
        <begin position="162"/>
        <end position="182"/>
    </location>
</feature>
<evidence type="ECO:0000256" key="5">
    <source>
        <dbReference type="ARBA" id="ARBA00022692"/>
    </source>
</evidence>
<evidence type="ECO:0000256" key="7">
    <source>
        <dbReference type="ARBA" id="ARBA00023136"/>
    </source>
</evidence>
<dbReference type="EMBL" id="LPVY01000023">
    <property type="protein sequence ID" value="KZB61589.1"/>
    <property type="molecule type" value="Genomic_DNA"/>
</dbReference>
<feature type="transmembrane region" description="Helical" evidence="8">
    <location>
        <begin position="285"/>
        <end position="307"/>
    </location>
</feature>
<evidence type="ECO:0000313" key="10">
    <source>
        <dbReference type="Proteomes" id="UP000076335"/>
    </source>
</evidence>
<evidence type="ECO:0000256" key="2">
    <source>
        <dbReference type="ARBA" id="ARBA00010145"/>
    </source>
</evidence>
<evidence type="ECO:0000256" key="6">
    <source>
        <dbReference type="ARBA" id="ARBA00022989"/>
    </source>
</evidence>
<comment type="caution">
    <text evidence="9">The sequence shown here is derived from an EMBL/GenBank/DDBJ whole genome shotgun (WGS) entry which is preliminary data.</text>
</comment>
<evidence type="ECO:0000256" key="1">
    <source>
        <dbReference type="ARBA" id="ARBA00004651"/>
    </source>
</evidence>
<organism evidence="9 10">
    <name type="scientific">Thalassospira lucentensis</name>
    <dbReference type="NCBI Taxonomy" id="168935"/>
    <lineage>
        <taxon>Bacteria</taxon>
        <taxon>Pseudomonadati</taxon>
        <taxon>Pseudomonadota</taxon>
        <taxon>Alphaproteobacteria</taxon>
        <taxon>Rhodospirillales</taxon>
        <taxon>Thalassospiraceae</taxon>
        <taxon>Thalassospira</taxon>
    </lineage>
</organism>
<feature type="transmembrane region" description="Helical" evidence="8">
    <location>
        <begin position="125"/>
        <end position="150"/>
    </location>
</feature>
<feature type="transmembrane region" description="Helical" evidence="8">
    <location>
        <begin position="65"/>
        <end position="86"/>
    </location>
</feature>
<gene>
    <name evidence="9" type="ORF">AUP42_06440</name>
</gene>
<dbReference type="InterPro" id="IPR004776">
    <property type="entry name" value="Mem_transp_PIN-like"/>
</dbReference>
<keyword evidence="5 8" id="KW-0812">Transmembrane</keyword>
<keyword evidence="7 8" id="KW-0472">Membrane</keyword>
<name>A0A154L190_9PROT</name>
<feature type="transmembrane region" description="Helical" evidence="8">
    <location>
        <begin position="41"/>
        <end position="58"/>
    </location>
</feature>
<feature type="transmembrane region" description="Helical" evidence="8">
    <location>
        <begin position="7"/>
        <end position="29"/>
    </location>
</feature>
<dbReference type="RefSeq" id="WP_062953193.1">
    <property type="nucleotide sequence ID" value="NZ_LPVY01000023.1"/>
</dbReference>
<keyword evidence="6 8" id="KW-1133">Transmembrane helix</keyword>
<comment type="similarity">
    <text evidence="2">Belongs to the auxin efflux carrier (TC 2.A.69) family.</text>
</comment>
<protein>
    <submittedName>
        <fullName evidence="9">Permease</fullName>
    </submittedName>
</protein>
<dbReference type="PANTHER" id="PTHR36838">
    <property type="entry name" value="AUXIN EFFLUX CARRIER FAMILY PROTEIN"/>
    <property type="match status" value="1"/>
</dbReference>
<evidence type="ECO:0000256" key="8">
    <source>
        <dbReference type="SAM" id="Phobius"/>
    </source>
</evidence>
<feature type="transmembrane region" description="Helical" evidence="8">
    <location>
        <begin position="224"/>
        <end position="247"/>
    </location>
</feature>
<evidence type="ECO:0000256" key="3">
    <source>
        <dbReference type="ARBA" id="ARBA00022448"/>
    </source>
</evidence>
<dbReference type="GO" id="GO:0055085">
    <property type="term" value="P:transmembrane transport"/>
    <property type="evidence" value="ECO:0007669"/>
    <property type="project" value="InterPro"/>
</dbReference>
<dbReference type="Pfam" id="PF03547">
    <property type="entry name" value="Mem_trans"/>
    <property type="match status" value="1"/>
</dbReference>
<proteinExistence type="inferred from homology"/>
<dbReference type="AlphaFoldDB" id="A0A154L190"/>
<accession>A0A154L190</accession>
<keyword evidence="4" id="KW-1003">Cell membrane</keyword>
<reference evidence="9 10" key="1">
    <citation type="submission" date="2015-12" db="EMBL/GenBank/DDBJ databases">
        <title>Genome sequence of Thalassospira lucentensis MCCC 1A02072.</title>
        <authorList>
            <person name="Lu L."/>
            <person name="Lai Q."/>
            <person name="Shao Z."/>
            <person name="Qian P."/>
        </authorList>
    </citation>
    <scope>NUCLEOTIDE SEQUENCE [LARGE SCALE GENOMIC DNA]</scope>
    <source>
        <strain evidence="9 10">MCCC 1A02072</strain>
    </source>
</reference>
<evidence type="ECO:0000313" key="9">
    <source>
        <dbReference type="EMBL" id="KZB61589.1"/>
    </source>
</evidence>
<dbReference type="PANTHER" id="PTHR36838:SF4">
    <property type="entry name" value="AUXIN EFFLUX CARRIER FAMILY PROTEIN"/>
    <property type="match status" value="1"/>
</dbReference>
<dbReference type="Gene3D" id="1.20.1530.20">
    <property type="match status" value="1"/>
</dbReference>
<feature type="transmembrane region" description="Helical" evidence="8">
    <location>
        <begin position="253"/>
        <end position="273"/>
    </location>
</feature>
<evidence type="ECO:0000256" key="4">
    <source>
        <dbReference type="ARBA" id="ARBA00022475"/>
    </source>
</evidence>